<protein>
    <submittedName>
        <fullName evidence="1">Uncharacterized protein</fullName>
    </submittedName>
</protein>
<organism evidence="1 2">
    <name type="scientific">Anaerovibrio lipolyticus DSM 3074</name>
    <dbReference type="NCBI Taxonomy" id="1120997"/>
    <lineage>
        <taxon>Bacteria</taxon>
        <taxon>Bacillati</taxon>
        <taxon>Bacillota</taxon>
        <taxon>Negativicutes</taxon>
        <taxon>Selenomonadales</taxon>
        <taxon>Selenomonadaceae</taxon>
        <taxon>Anaerovibrio</taxon>
    </lineage>
</organism>
<proteinExistence type="predicted"/>
<accession>A0A1M6EDA2</accession>
<dbReference type="Proteomes" id="UP000191240">
    <property type="component" value="Unassembled WGS sequence"/>
</dbReference>
<name>A0A1M6EDA2_9FIRM</name>
<dbReference type="EMBL" id="FQYW01000015">
    <property type="protein sequence ID" value="SHI83462.1"/>
    <property type="molecule type" value="Genomic_DNA"/>
</dbReference>
<evidence type="ECO:0000313" key="2">
    <source>
        <dbReference type="Proteomes" id="UP000191240"/>
    </source>
</evidence>
<reference evidence="1 2" key="1">
    <citation type="submission" date="2016-11" db="EMBL/GenBank/DDBJ databases">
        <authorList>
            <person name="Jaros S."/>
            <person name="Januszkiewicz K."/>
            <person name="Wedrychowicz H."/>
        </authorList>
    </citation>
    <scope>NUCLEOTIDE SEQUENCE [LARGE SCALE GENOMIC DNA]</scope>
    <source>
        <strain evidence="1 2">DSM 3074</strain>
    </source>
</reference>
<dbReference type="OrthoDB" id="8481187at2"/>
<sequence>MAKISNYAELCAYSHVTVRHSKIKVEENGKKYILKNPNGLAVDKYHVDGDIYNSGDSARADFLLVEGKNRKAFIVELKGKNAKHAIEQLQSTEKDLSEALHKADGWNVYLRLVYISRGAKLYRNELRDKMRKIHNLKVADGGVMEYDVI</sequence>
<dbReference type="AlphaFoldDB" id="A0A1M6EDA2"/>
<dbReference type="RefSeq" id="WP_080325964.1">
    <property type="nucleotide sequence ID" value="NZ_FQYW01000015.1"/>
</dbReference>
<gene>
    <name evidence="1" type="ORF">SAMN02745671_01838</name>
</gene>
<evidence type="ECO:0000313" key="1">
    <source>
        <dbReference type="EMBL" id="SHI83462.1"/>
    </source>
</evidence>